<evidence type="ECO:0000259" key="11">
    <source>
        <dbReference type="Pfam" id="PF00999"/>
    </source>
</evidence>
<evidence type="ECO:0000256" key="5">
    <source>
        <dbReference type="ARBA" id="ARBA00022989"/>
    </source>
</evidence>
<dbReference type="Gene3D" id="6.10.140.1330">
    <property type="match status" value="1"/>
</dbReference>
<dbReference type="Proteomes" id="UP000221369">
    <property type="component" value="Unassembled WGS sequence"/>
</dbReference>
<gene>
    <name evidence="12" type="ORF">ATJ78_2825</name>
</gene>
<evidence type="ECO:0000313" key="13">
    <source>
        <dbReference type="Proteomes" id="UP000221369"/>
    </source>
</evidence>
<dbReference type="PANTHER" id="PTHR10110:SF86">
    <property type="entry name" value="SODIUM_HYDROGEN EXCHANGER 7"/>
    <property type="match status" value="1"/>
</dbReference>
<evidence type="ECO:0000256" key="10">
    <source>
        <dbReference type="SAM" id="Phobius"/>
    </source>
</evidence>
<feature type="transmembrane region" description="Helical" evidence="10">
    <location>
        <begin position="270"/>
        <end position="292"/>
    </location>
</feature>
<dbReference type="GO" id="GO:0051453">
    <property type="term" value="P:regulation of intracellular pH"/>
    <property type="evidence" value="ECO:0007669"/>
    <property type="project" value="TreeGrafter"/>
</dbReference>
<keyword evidence="7" id="KW-0406">Ion transport</keyword>
<keyword evidence="5 10" id="KW-1133">Transmembrane helix</keyword>
<comment type="subcellular location">
    <subcellularLocation>
        <location evidence="1">Cell membrane</location>
        <topology evidence="1">Multi-pass membrane protein</topology>
    </subcellularLocation>
</comment>
<dbReference type="EMBL" id="PDJE01000001">
    <property type="protein sequence ID" value="PFG31844.1"/>
    <property type="molecule type" value="Genomic_DNA"/>
</dbReference>
<dbReference type="InterPro" id="IPR006153">
    <property type="entry name" value="Cation/H_exchanger_TM"/>
</dbReference>
<feature type="transmembrane region" description="Helical" evidence="10">
    <location>
        <begin position="298"/>
        <end position="324"/>
    </location>
</feature>
<evidence type="ECO:0000256" key="9">
    <source>
        <dbReference type="ARBA" id="ARBA00023201"/>
    </source>
</evidence>
<accession>A0A2A9DZ20</accession>
<reference evidence="12 13" key="1">
    <citation type="submission" date="2017-10" db="EMBL/GenBank/DDBJ databases">
        <title>Sequencing the genomes of 1000 actinobacteria strains.</title>
        <authorList>
            <person name="Klenk H.-P."/>
        </authorList>
    </citation>
    <scope>NUCLEOTIDE SEQUENCE [LARGE SCALE GENOMIC DNA]</scope>
    <source>
        <strain evidence="12 13">DSM 21798</strain>
    </source>
</reference>
<organism evidence="12 13">
    <name type="scientific">Paramicrobacterium agarici</name>
    <dbReference type="NCBI Taxonomy" id="630514"/>
    <lineage>
        <taxon>Bacteria</taxon>
        <taxon>Bacillati</taxon>
        <taxon>Actinomycetota</taxon>
        <taxon>Actinomycetes</taxon>
        <taxon>Micrococcales</taxon>
        <taxon>Microbacteriaceae</taxon>
        <taxon>Paramicrobacterium</taxon>
    </lineage>
</organism>
<evidence type="ECO:0000256" key="3">
    <source>
        <dbReference type="ARBA" id="ARBA00022475"/>
    </source>
</evidence>
<feature type="transmembrane region" description="Helical" evidence="10">
    <location>
        <begin position="232"/>
        <end position="250"/>
    </location>
</feature>
<feature type="transmembrane region" description="Helical" evidence="10">
    <location>
        <begin position="157"/>
        <end position="175"/>
    </location>
</feature>
<feature type="domain" description="Cation/H+ exchanger transmembrane" evidence="11">
    <location>
        <begin position="13"/>
        <end position="324"/>
    </location>
</feature>
<evidence type="ECO:0000256" key="6">
    <source>
        <dbReference type="ARBA" id="ARBA00023053"/>
    </source>
</evidence>
<evidence type="ECO:0000256" key="4">
    <source>
        <dbReference type="ARBA" id="ARBA00022692"/>
    </source>
</evidence>
<keyword evidence="8 10" id="KW-0472">Membrane</keyword>
<dbReference type="AlphaFoldDB" id="A0A2A9DZ20"/>
<dbReference type="Pfam" id="PF00999">
    <property type="entry name" value="Na_H_Exchanger"/>
    <property type="match status" value="2"/>
</dbReference>
<proteinExistence type="predicted"/>
<dbReference type="GO" id="GO:0015385">
    <property type="term" value="F:sodium:proton antiporter activity"/>
    <property type="evidence" value="ECO:0007669"/>
    <property type="project" value="InterPro"/>
</dbReference>
<keyword evidence="3" id="KW-1003">Cell membrane</keyword>
<keyword evidence="6" id="KW-0915">Sodium</keyword>
<evidence type="ECO:0000256" key="8">
    <source>
        <dbReference type="ARBA" id="ARBA00023136"/>
    </source>
</evidence>
<dbReference type="PANTHER" id="PTHR10110">
    <property type="entry name" value="SODIUM/HYDROGEN EXCHANGER"/>
    <property type="match status" value="1"/>
</dbReference>
<comment type="caution">
    <text evidence="12">The sequence shown here is derived from an EMBL/GenBank/DDBJ whole genome shotgun (WGS) entry which is preliminary data.</text>
</comment>
<dbReference type="InterPro" id="IPR018422">
    <property type="entry name" value="Cation/H_exchanger_CPA1"/>
</dbReference>
<feature type="transmembrane region" description="Helical" evidence="10">
    <location>
        <begin position="209"/>
        <end position="226"/>
    </location>
</feature>
<evidence type="ECO:0000313" key="12">
    <source>
        <dbReference type="EMBL" id="PFG31844.1"/>
    </source>
</evidence>
<dbReference type="GO" id="GO:0098719">
    <property type="term" value="P:sodium ion import across plasma membrane"/>
    <property type="evidence" value="ECO:0007669"/>
    <property type="project" value="TreeGrafter"/>
</dbReference>
<feature type="transmembrane region" description="Helical" evidence="10">
    <location>
        <begin position="113"/>
        <end position="136"/>
    </location>
</feature>
<feature type="transmembrane region" description="Helical" evidence="10">
    <location>
        <begin position="28"/>
        <end position="46"/>
    </location>
</feature>
<evidence type="ECO:0000256" key="2">
    <source>
        <dbReference type="ARBA" id="ARBA00022448"/>
    </source>
</evidence>
<keyword evidence="9" id="KW-0739">Sodium transport</keyword>
<evidence type="ECO:0000256" key="7">
    <source>
        <dbReference type="ARBA" id="ARBA00023065"/>
    </source>
</evidence>
<name>A0A2A9DZ20_9MICO</name>
<feature type="transmembrane region" description="Helical" evidence="10">
    <location>
        <begin position="81"/>
        <end position="107"/>
    </location>
</feature>
<protein>
    <submittedName>
        <fullName evidence="12">Sodium/proton antiporter (CPA1 family)</fullName>
    </submittedName>
</protein>
<feature type="domain" description="Cation/H+ exchanger transmembrane" evidence="11">
    <location>
        <begin position="427"/>
        <end position="486"/>
    </location>
</feature>
<feature type="transmembrane region" description="Helical" evidence="10">
    <location>
        <begin position="181"/>
        <end position="202"/>
    </location>
</feature>
<dbReference type="GO" id="GO:0005886">
    <property type="term" value="C:plasma membrane"/>
    <property type="evidence" value="ECO:0007669"/>
    <property type="project" value="UniProtKB-SubCell"/>
</dbReference>
<sequence>METILIVAVLALLVIAAATTFAPRLGVAAPLLLVLLGIGVTLVPAVPTIEIDPEWILAGVLPPLLYSASVSMPSLDFRREFTAISGLSVALVVVSSIVLGLFFWWVIPGISLAWGIALGAVVSPTDAVATSIVKGLGVSPRIVTMLEGESLLNDATALVMLRTAIAGAAASVSFWGVLGDFAYAILVATAIGAIVGWLNLVVRSRVSDATVSTVISFTIPFIASIPAEMLGASGLVAAVVAGLVTGRGAVKRLKPWHRIAEQQNWRTIELLLESAVFLLLGLELTGIVGDVIADHDGVLPAVLVALGGLVLTIAVRSGYVSLLVQSLQRRARRHEVMRPRMKIIKQRFDERDARLASGVQPDGGAPGAIRPDDIRAAAADGFRRGQKHGPAEIPRPPLGARAAQRIERLRTRITRAVADFDYFLERPIGWREGTVVVWAGMRGAVTVAAAQTFPAETPHRSTLVLIAFLVAAVSLLLQGGTLSWLIARVKPRPEPAGLADDERRQLSTLLNDTATAERGAAAAEGRKADAVQIITAQRDALLRVRDEGTFSSETLAGALDVLDAEQISVELRGGT</sequence>
<evidence type="ECO:0000256" key="1">
    <source>
        <dbReference type="ARBA" id="ARBA00004651"/>
    </source>
</evidence>
<keyword evidence="13" id="KW-1185">Reference proteome</keyword>
<dbReference type="GO" id="GO:0015386">
    <property type="term" value="F:potassium:proton antiporter activity"/>
    <property type="evidence" value="ECO:0007669"/>
    <property type="project" value="TreeGrafter"/>
</dbReference>
<keyword evidence="4 10" id="KW-0812">Transmembrane</keyword>
<dbReference type="RefSeq" id="WP_098408800.1">
    <property type="nucleotide sequence ID" value="NZ_PDJE01000001.1"/>
</dbReference>
<keyword evidence="2" id="KW-0813">Transport</keyword>
<feature type="transmembrane region" description="Helical" evidence="10">
    <location>
        <begin position="463"/>
        <end position="486"/>
    </location>
</feature>